<accession>A0A7X3LIF2</accession>
<name>A0A7X3LIF2_9BACL</name>
<comment type="caution">
    <text evidence="1">The sequence shown here is derived from an EMBL/GenBank/DDBJ whole genome shotgun (WGS) entry which is preliminary data.</text>
</comment>
<evidence type="ECO:0000313" key="2">
    <source>
        <dbReference type="Proteomes" id="UP000460318"/>
    </source>
</evidence>
<organism evidence="1 2">
    <name type="scientific">Paenibacillus dendrobii</name>
    <dbReference type="NCBI Taxonomy" id="2691084"/>
    <lineage>
        <taxon>Bacteria</taxon>
        <taxon>Bacillati</taxon>
        <taxon>Bacillota</taxon>
        <taxon>Bacilli</taxon>
        <taxon>Bacillales</taxon>
        <taxon>Paenibacillaceae</taxon>
        <taxon>Paenibacillus</taxon>
    </lineage>
</organism>
<keyword evidence="2" id="KW-1185">Reference proteome</keyword>
<dbReference type="RefSeq" id="WP_160500516.1">
    <property type="nucleotide sequence ID" value="NZ_WUBI01000005.1"/>
</dbReference>
<sequence length="232" mass="27140">MQSGIQENFTWNRSHIFASGSNKVILLVEWYGGSFRQSRKRNTPKLIAQDVQLHLWFEPQVSLVRVHGAKAMKNLGQSIMIPLGHLYDGVKQFIAIELALQAQNAGMHGVLSAQWKFKEKNKERIKELPVKELYMNYTYHTGLLQQPEDFHVRKHVKLLETQTVLKKAIQLFEFGDIDQGEWLLRRKGDELLIEAARFTDTRLLEEADMLYQLSEHYVSTYRNRKVLKIKNF</sequence>
<gene>
    <name evidence="1" type="ORF">GRF59_25270</name>
</gene>
<reference evidence="1 2" key="1">
    <citation type="submission" date="2019-12" db="EMBL/GenBank/DDBJ databases">
        <title>Paenibacillus sp. nov., an endophytic bacterium isolated from the stem of Dendrobium.</title>
        <authorList>
            <person name="Zhao R."/>
        </authorList>
    </citation>
    <scope>NUCLEOTIDE SEQUENCE [LARGE SCALE GENOMIC DNA]</scope>
    <source>
        <strain evidence="1 2">HJL G12</strain>
    </source>
</reference>
<dbReference type="AlphaFoldDB" id="A0A7X3LIF2"/>
<dbReference type="Proteomes" id="UP000460318">
    <property type="component" value="Unassembled WGS sequence"/>
</dbReference>
<protein>
    <submittedName>
        <fullName evidence="1">Uncharacterized protein</fullName>
    </submittedName>
</protein>
<evidence type="ECO:0000313" key="1">
    <source>
        <dbReference type="EMBL" id="MWV46926.1"/>
    </source>
</evidence>
<proteinExistence type="predicted"/>
<dbReference type="EMBL" id="WUBI01000005">
    <property type="protein sequence ID" value="MWV46926.1"/>
    <property type="molecule type" value="Genomic_DNA"/>
</dbReference>